<reference evidence="9" key="1">
    <citation type="submission" date="2014-07" db="EMBL/GenBank/DDBJ databases">
        <authorList>
            <person name="Martin A.A"/>
            <person name="De Silva N."/>
        </authorList>
    </citation>
    <scope>NUCLEOTIDE SEQUENCE</scope>
</reference>
<evidence type="ECO:0000256" key="1">
    <source>
        <dbReference type="ARBA" id="ARBA00022527"/>
    </source>
</evidence>
<dbReference type="STRING" id="75913.A0A0K0FV74"/>
<evidence type="ECO:0000313" key="9">
    <source>
        <dbReference type="Proteomes" id="UP000035680"/>
    </source>
</evidence>
<evidence type="ECO:0000256" key="3">
    <source>
        <dbReference type="ARBA" id="ARBA00022737"/>
    </source>
</evidence>
<dbReference type="GO" id="GO:0005737">
    <property type="term" value="C:cytoplasm"/>
    <property type="evidence" value="ECO:0007669"/>
    <property type="project" value="TreeGrafter"/>
</dbReference>
<keyword evidence="9" id="KW-1185">Reference proteome</keyword>
<dbReference type="GO" id="GO:0004674">
    <property type="term" value="F:protein serine/threonine kinase activity"/>
    <property type="evidence" value="ECO:0007669"/>
    <property type="project" value="UniProtKB-KW"/>
</dbReference>
<keyword evidence="3" id="KW-0677">Repeat</keyword>
<dbReference type="SUPFAM" id="SSF56112">
    <property type="entry name" value="Protein kinase-like (PK-like)"/>
    <property type="match status" value="1"/>
</dbReference>
<dbReference type="PANTHER" id="PTHR24345">
    <property type="entry name" value="SERINE/THREONINE-PROTEIN KINASE PLK"/>
    <property type="match status" value="1"/>
</dbReference>
<dbReference type="Proteomes" id="UP000035680">
    <property type="component" value="Unassembled WGS sequence"/>
</dbReference>
<name>A0A0K0FV74_STRVS</name>
<organism evidence="9 10">
    <name type="scientific">Strongyloides venezuelensis</name>
    <name type="common">Threadworm</name>
    <dbReference type="NCBI Taxonomy" id="75913"/>
    <lineage>
        <taxon>Eukaryota</taxon>
        <taxon>Metazoa</taxon>
        <taxon>Ecdysozoa</taxon>
        <taxon>Nematoda</taxon>
        <taxon>Chromadorea</taxon>
        <taxon>Rhabditida</taxon>
        <taxon>Tylenchina</taxon>
        <taxon>Panagrolaimomorpha</taxon>
        <taxon>Strongyloidoidea</taxon>
        <taxon>Strongyloididae</taxon>
        <taxon>Strongyloides</taxon>
    </lineage>
</organism>
<feature type="domain" description="POLO box" evidence="8">
    <location>
        <begin position="466"/>
        <end position="551"/>
    </location>
</feature>
<dbReference type="CDD" id="cd13117">
    <property type="entry name" value="POLO_box_2"/>
    <property type="match status" value="1"/>
</dbReference>
<evidence type="ECO:0000256" key="5">
    <source>
        <dbReference type="ARBA" id="ARBA00022777"/>
    </source>
</evidence>
<keyword evidence="2" id="KW-0808">Transferase</keyword>
<evidence type="ECO:0000259" key="8">
    <source>
        <dbReference type="PROSITE" id="PS50078"/>
    </source>
</evidence>
<keyword evidence="4" id="KW-0547">Nucleotide-binding</keyword>
<keyword evidence="5" id="KW-0418">Kinase</keyword>
<dbReference type="Pfam" id="PF00659">
    <property type="entry name" value="POLO_box"/>
    <property type="match status" value="2"/>
</dbReference>
<dbReference type="Gene3D" id="3.30.1120.30">
    <property type="entry name" value="POLO box domain"/>
    <property type="match status" value="2"/>
</dbReference>
<feature type="domain" description="POLO box" evidence="8">
    <location>
        <begin position="369"/>
        <end position="447"/>
    </location>
</feature>
<sequence>MRECIDGFDYILPTSIVNYKTQREYNIEELIGECGFGRCYKLVRANNNKFYAGKIILKEYPYTRDHKRQIYQEARIHYHLNHPNIVRMYTYISDDSFYYLVLGFCGNNTLRMYQKEKISCSVAETKYFVKEIAQGISYLHRNKIIHRDMKLNHIFLTDNMDVKIGDFGLATVVSYPGEKFTRTCGTPNYTSPEVLSGEGYSFGVDVWGLGCILYTLLIGKLHFDGDCKDRVLSKIVNGKIYFPVTLDFLSGWMIRQLLSFDPRRRPNIREVLGNEYLNKGLTGKDVLFPSIFEKYPSSVIQQNKENDFCLLSPGECENIPNEKLDLGGREELRFIHQVISKIFKDIKHPVVPTSKMEGALDYENEPRTFVFKWCDYSDKYGLGYQLCDSSIGAVFNDKTLMVHREDWGDINICVDKNGNKEICHNCWSNGFEKQNKIVRMFKKYFNDVEFCEPAKIKDRYNVLMEDLPYVTAYRKSSKAIGFLFSDKSLQVNFFEDHIKVIVSPLMGAISIIDKDKELKTYRMKKLSYTGWDLLMAEKMYYIKSFIDEWTSLKRKPRGDASNIPVKARFNNRG</sequence>
<dbReference type="GO" id="GO:0005634">
    <property type="term" value="C:nucleus"/>
    <property type="evidence" value="ECO:0007669"/>
    <property type="project" value="TreeGrafter"/>
</dbReference>
<protein>
    <submittedName>
        <fullName evidence="10">Polo kinase</fullName>
    </submittedName>
</protein>
<dbReference type="FunFam" id="3.30.200.20:FF:000042">
    <property type="entry name" value="Aurora kinase A"/>
    <property type="match status" value="1"/>
</dbReference>
<dbReference type="PROSITE" id="PS50011">
    <property type="entry name" value="PROTEIN_KINASE_DOM"/>
    <property type="match status" value="1"/>
</dbReference>
<evidence type="ECO:0000256" key="4">
    <source>
        <dbReference type="ARBA" id="ARBA00022741"/>
    </source>
</evidence>
<dbReference type="GO" id="GO:0000776">
    <property type="term" value="C:kinetochore"/>
    <property type="evidence" value="ECO:0007669"/>
    <property type="project" value="TreeGrafter"/>
</dbReference>
<dbReference type="InterPro" id="IPR000719">
    <property type="entry name" value="Prot_kinase_dom"/>
</dbReference>
<proteinExistence type="predicted"/>
<dbReference type="InterPro" id="IPR000959">
    <property type="entry name" value="POLO_box_dom"/>
</dbReference>
<dbReference type="InterPro" id="IPR033695">
    <property type="entry name" value="POLO_box_2"/>
</dbReference>
<evidence type="ECO:0000259" key="7">
    <source>
        <dbReference type="PROSITE" id="PS50011"/>
    </source>
</evidence>
<reference evidence="10" key="2">
    <citation type="submission" date="2015-08" db="UniProtKB">
        <authorList>
            <consortium name="WormBaseParasite"/>
        </authorList>
    </citation>
    <scope>IDENTIFICATION</scope>
</reference>
<dbReference type="AlphaFoldDB" id="A0A0K0FV74"/>
<evidence type="ECO:0000256" key="6">
    <source>
        <dbReference type="ARBA" id="ARBA00022840"/>
    </source>
</evidence>
<dbReference type="PROSITE" id="PS50078">
    <property type="entry name" value="POLO_BOX"/>
    <property type="match status" value="2"/>
</dbReference>
<dbReference type="GO" id="GO:0000922">
    <property type="term" value="C:spindle pole"/>
    <property type="evidence" value="ECO:0007669"/>
    <property type="project" value="TreeGrafter"/>
</dbReference>
<dbReference type="GO" id="GO:0005813">
    <property type="term" value="C:centrosome"/>
    <property type="evidence" value="ECO:0007669"/>
    <property type="project" value="TreeGrafter"/>
</dbReference>
<dbReference type="SUPFAM" id="SSF82615">
    <property type="entry name" value="Polo-box domain"/>
    <property type="match status" value="2"/>
</dbReference>
<dbReference type="GO" id="GO:0005524">
    <property type="term" value="F:ATP binding"/>
    <property type="evidence" value="ECO:0007669"/>
    <property type="project" value="UniProtKB-KW"/>
</dbReference>
<dbReference type="WBParaSite" id="SVE_1623800.1">
    <property type="protein sequence ID" value="SVE_1623800.1"/>
    <property type="gene ID" value="SVE_1623800"/>
</dbReference>
<evidence type="ECO:0000256" key="2">
    <source>
        <dbReference type="ARBA" id="ARBA00022679"/>
    </source>
</evidence>
<dbReference type="CDD" id="cd13118">
    <property type="entry name" value="POLO_box_1"/>
    <property type="match status" value="1"/>
</dbReference>
<dbReference type="Gene3D" id="1.10.510.10">
    <property type="entry name" value="Transferase(Phosphotransferase) domain 1"/>
    <property type="match status" value="1"/>
</dbReference>
<evidence type="ECO:0000313" key="10">
    <source>
        <dbReference type="WBParaSite" id="SVE_1623800.1"/>
    </source>
</evidence>
<dbReference type="InterPro" id="IPR011009">
    <property type="entry name" value="Kinase-like_dom_sf"/>
</dbReference>
<keyword evidence="6" id="KW-0067">ATP-binding</keyword>
<dbReference type="PANTHER" id="PTHR24345:SF43">
    <property type="entry name" value="INACTIVE SERINE_THREONINE-PROTEIN KINASE PLK5"/>
    <property type="match status" value="1"/>
</dbReference>
<dbReference type="InterPro" id="IPR036947">
    <property type="entry name" value="POLO_box_dom_sf"/>
</dbReference>
<keyword evidence="1" id="KW-0723">Serine/threonine-protein kinase</keyword>
<feature type="domain" description="Protein kinase" evidence="7">
    <location>
        <begin position="25"/>
        <end position="277"/>
    </location>
</feature>
<dbReference type="GO" id="GO:0007052">
    <property type="term" value="P:mitotic spindle organization"/>
    <property type="evidence" value="ECO:0007669"/>
    <property type="project" value="TreeGrafter"/>
</dbReference>
<dbReference type="InterPro" id="IPR033701">
    <property type="entry name" value="POLO_box_1"/>
</dbReference>
<dbReference type="Pfam" id="PF00069">
    <property type="entry name" value="Pkinase"/>
    <property type="match status" value="1"/>
</dbReference>
<accession>A0A0K0FV74</accession>